<dbReference type="KEGG" id="saca:FFV09_20215"/>
<sequence length="333" mass="36297">MVRKLRWGILGTAGIAEGAFIPAVQSSERGIVAAIASRSEGKAGEMAARTGVGRHYGSYERLLDDPDIDAVYIPLPNHLHREWTINAAKAGKHVLCEKPAALNAEETADMLAACEAAGVLFAEAFMYRYGAKHARVREILAAGEIGELRSMHGVFNYCTPDDTGNVRFDRAMGGGSIYDIGVYPISAARMIAGSEPLWASAHAFFSPQHDHVDMAASGILAFDGGVSLTFECGMWSYNRSYFEITGTKGRIELPHMFGWRENPQIVVLTDRERREESLPELNHYSLQADAFARAAFGEADPVFAPGDALRNMRAIDACLKSARQGCRVEIIGE</sequence>
<proteinExistence type="inferred from homology"/>
<dbReference type="Gene3D" id="3.30.360.10">
    <property type="entry name" value="Dihydrodipicolinate Reductase, domain 2"/>
    <property type="match status" value="1"/>
</dbReference>
<evidence type="ECO:0000313" key="6">
    <source>
        <dbReference type="Proteomes" id="UP000316968"/>
    </source>
</evidence>
<dbReference type="GO" id="GO:0016491">
    <property type="term" value="F:oxidoreductase activity"/>
    <property type="evidence" value="ECO:0007669"/>
    <property type="project" value="UniProtKB-KW"/>
</dbReference>
<dbReference type="Proteomes" id="UP000316968">
    <property type="component" value="Chromosome"/>
</dbReference>
<keyword evidence="6" id="KW-1185">Reference proteome</keyword>
<dbReference type="InterPro" id="IPR055170">
    <property type="entry name" value="GFO_IDH_MocA-like_dom"/>
</dbReference>
<gene>
    <name evidence="5" type="ORF">FFV09_20215</name>
</gene>
<evidence type="ECO:0000259" key="3">
    <source>
        <dbReference type="Pfam" id="PF01408"/>
    </source>
</evidence>
<evidence type="ECO:0000259" key="4">
    <source>
        <dbReference type="Pfam" id="PF22725"/>
    </source>
</evidence>
<protein>
    <submittedName>
        <fullName evidence="5">Gfo/Idh/MocA family oxidoreductase</fullName>
    </submittedName>
</protein>
<dbReference type="Pfam" id="PF22725">
    <property type="entry name" value="GFO_IDH_MocA_C3"/>
    <property type="match status" value="1"/>
</dbReference>
<evidence type="ECO:0000256" key="1">
    <source>
        <dbReference type="ARBA" id="ARBA00010928"/>
    </source>
</evidence>
<dbReference type="SUPFAM" id="SSF55347">
    <property type="entry name" value="Glyceraldehyde-3-phosphate dehydrogenase-like, C-terminal domain"/>
    <property type="match status" value="1"/>
</dbReference>
<organism evidence="5 6">
    <name type="scientific">Saccharibacillus brassicae</name>
    <dbReference type="NCBI Taxonomy" id="2583377"/>
    <lineage>
        <taxon>Bacteria</taxon>
        <taxon>Bacillati</taxon>
        <taxon>Bacillota</taxon>
        <taxon>Bacilli</taxon>
        <taxon>Bacillales</taxon>
        <taxon>Paenibacillaceae</taxon>
        <taxon>Saccharibacillus</taxon>
    </lineage>
</organism>
<dbReference type="InterPro" id="IPR036291">
    <property type="entry name" value="NAD(P)-bd_dom_sf"/>
</dbReference>
<dbReference type="SUPFAM" id="SSF51735">
    <property type="entry name" value="NAD(P)-binding Rossmann-fold domains"/>
    <property type="match status" value="1"/>
</dbReference>
<dbReference type="EMBL" id="CP041217">
    <property type="protein sequence ID" value="QDH22974.1"/>
    <property type="molecule type" value="Genomic_DNA"/>
</dbReference>
<dbReference type="RefSeq" id="WP_141449511.1">
    <property type="nucleotide sequence ID" value="NZ_CP041217.1"/>
</dbReference>
<dbReference type="InterPro" id="IPR050984">
    <property type="entry name" value="Gfo/Idh/MocA_domain"/>
</dbReference>
<dbReference type="PANTHER" id="PTHR22604:SF105">
    <property type="entry name" value="TRANS-1,2-DIHYDROBENZENE-1,2-DIOL DEHYDROGENASE"/>
    <property type="match status" value="1"/>
</dbReference>
<dbReference type="InterPro" id="IPR000683">
    <property type="entry name" value="Gfo/Idh/MocA-like_OxRdtase_N"/>
</dbReference>
<accession>A0A4Y6V0R8</accession>
<evidence type="ECO:0000313" key="5">
    <source>
        <dbReference type="EMBL" id="QDH22974.1"/>
    </source>
</evidence>
<feature type="domain" description="GFO/IDH/MocA-like oxidoreductase" evidence="4">
    <location>
        <begin position="134"/>
        <end position="252"/>
    </location>
</feature>
<evidence type="ECO:0000256" key="2">
    <source>
        <dbReference type="ARBA" id="ARBA00023002"/>
    </source>
</evidence>
<reference evidence="5 6" key="1">
    <citation type="submission" date="2019-06" db="EMBL/GenBank/DDBJ databases">
        <title>Saccharibacillus brassicae sp. nov., an endophytic bacterium isolated from Chinese cabbage seeds (Brassica pekinensis).</title>
        <authorList>
            <person name="Jiang L."/>
            <person name="Lee J."/>
            <person name="Kim S.W."/>
        </authorList>
    </citation>
    <scope>NUCLEOTIDE SEQUENCE [LARGE SCALE GENOMIC DNA]</scope>
    <source>
        <strain evidence="6">KCTC 43072 / ATSA2</strain>
    </source>
</reference>
<dbReference type="OrthoDB" id="9815825at2"/>
<keyword evidence="2" id="KW-0560">Oxidoreductase</keyword>
<dbReference type="PANTHER" id="PTHR22604">
    <property type="entry name" value="OXIDOREDUCTASES"/>
    <property type="match status" value="1"/>
</dbReference>
<comment type="similarity">
    <text evidence="1">Belongs to the Gfo/Idh/MocA family.</text>
</comment>
<name>A0A4Y6V0R8_SACBS</name>
<dbReference type="Pfam" id="PF01408">
    <property type="entry name" value="GFO_IDH_MocA"/>
    <property type="match status" value="1"/>
</dbReference>
<dbReference type="Gene3D" id="3.40.50.720">
    <property type="entry name" value="NAD(P)-binding Rossmann-like Domain"/>
    <property type="match status" value="1"/>
</dbReference>
<dbReference type="GO" id="GO:0000166">
    <property type="term" value="F:nucleotide binding"/>
    <property type="evidence" value="ECO:0007669"/>
    <property type="project" value="InterPro"/>
</dbReference>
<dbReference type="AlphaFoldDB" id="A0A4Y6V0R8"/>
<feature type="domain" description="Gfo/Idh/MocA-like oxidoreductase N-terminal" evidence="3">
    <location>
        <begin position="5"/>
        <end position="122"/>
    </location>
</feature>